<organism evidence="8 9">
    <name type="scientific">Shimazuella alba</name>
    <dbReference type="NCBI Taxonomy" id="2690964"/>
    <lineage>
        <taxon>Bacteria</taxon>
        <taxon>Bacillati</taxon>
        <taxon>Bacillota</taxon>
        <taxon>Bacilli</taxon>
        <taxon>Bacillales</taxon>
        <taxon>Thermoactinomycetaceae</taxon>
        <taxon>Shimazuella</taxon>
    </lineage>
</organism>
<dbReference type="GO" id="GO:0005886">
    <property type="term" value="C:plasma membrane"/>
    <property type="evidence" value="ECO:0007669"/>
    <property type="project" value="UniProtKB-SubCell"/>
</dbReference>
<keyword evidence="5 7" id="KW-1133">Transmembrane helix</keyword>
<dbReference type="InterPro" id="IPR005171">
    <property type="entry name" value="Cyt_c_oxidase_su4_prok"/>
</dbReference>
<dbReference type="GO" id="GO:0009486">
    <property type="term" value="F:cytochrome bo3 ubiquinol oxidase activity"/>
    <property type="evidence" value="ECO:0007669"/>
    <property type="project" value="TreeGrafter"/>
</dbReference>
<evidence type="ECO:0000256" key="3">
    <source>
        <dbReference type="ARBA" id="ARBA00022475"/>
    </source>
</evidence>
<evidence type="ECO:0000313" key="8">
    <source>
        <dbReference type="EMBL" id="MXQ52987.1"/>
    </source>
</evidence>
<proteinExistence type="inferred from homology"/>
<comment type="caution">
    <text evidence="8">The sequence shown here is derived from an EMBL/GenBank/DDBJ whole genome shotgun (WGS) entry which is preliminary data.</text>
</comment>
<evidence type="ECO:0000313" key="9">
    <source>
        <dbReference type="Proteomes" id="UP000430692"/>
    </source>
</evidence>
<evidence type="ECO:0000256" key="7">
    <source>
        <dbReference type="SAM" id="Phobius"/>
    </source>
</evidence>
<dbReference type="Pfam" id="PF03626">
    <property type="entry name" value="COX4_pro"/>
    <property type="match status" value="1"/>
</dbReference>
<reference evidence="8 9" key="1">
    <citation type="submission" date="2019-12" db="EMBL/GenBank/DDBJ databases">
        <title>Whole-genome analyses of novel actinobacteria.</title>
        <authorList>
            <person name="Sahin N."/>
            <person name="Saygin H."/>
        </authorList>
    </citation>
    <scope>NUCLEOTIDE SEQUENCE [LARGE SCALE GENOMIC DNA]</scope>
    <source>
        <strain evidence="8 9">KC615</strain>
    </source>
</reference>
<dbReference type="GO" id="GO:0015990">
    <property type="term" value="P:electron transport coupled proton transport"/>
    <property type="evidence" value="ECO:0007669"/>
    <property type="project" value="TreeGrafter"/>
</dbReference>
<dbReference type="EMBL" id="WUUL01000002">
    <property type="protein sequence ID" value="MXQ52987.1"/>
    <property type="molecule type" value="Genomic_DNA"/>
</dbReference>
<comment type="similarity">
    <text evidence="2">Belongs to the cytochrome c oxidase bacterial subunit 4 family.</text>
</comment>
<protein>
    <submittedName>
        <fullName evidence="8">Cytochrome B6</fullName>
    </submittedName>
</protein>
<dbReference type="GO" id="GO:0015078">
    <property type="term" value="F:proton transmembrane transporter activity"/>
    <property type="evidence" value="ECO:0007669"/>
    <property type="project" value="TreeGrafter"/>
</dbReference>
<dbReference type="PANTHER" id="PTHR36835:SF1">
    <property type="entry name" value="CYTOCHROME BO(3) UBIQUINOL OXIDASE SUBUNIT 4"/>
    <property type="match status" value="1"/>
</dbReference>
<feature type="transmembrane region" description="Helical" evidence="7">
    <location>
        <begin position="81"/>
        <end position="100"/>
    </location>
</feature>
<evidence type="ECO:0000256" key="6">
    <source>
        <dbReference type="ARBA" id="ARBA00023136"/>
    </source>
</evidence>
<dbReference type="GO" id="GO:0009319">
    <property type="term" value="C:cytochrome o ubiquinol oxidase complex"/>
    <property type="evidence" value="ECO:0007669"/>
    <property type="project" value="TreeGrafter"/>
</dbReference>
<keyword evidence="3" id="KW-1003">Cell membrane</keyword>
<gene>
    <name evidence="8" type="ORF">GSM42_04410</name>
</gene>
<dbReference type="PANTHER" id="PTHR36835">
    <property type="entry name" value="CYTOCHROME BO(3) UBIQUINOL OXIDASE SUBUNIT 4"/>
    <property type="match status" value="1"/>
</dbReference>
<sequence length="101" mass="11673">MEPSLNKQSQVNVKKTRSTSRFLWSFMWMVLFTALSFYLVAYPHFTFTTTFWIILGAAVIQVFLQLYTFMHLDEKGNIMPIIFIVLGLFIGVISVVGIILM</sequence>
<keyword evidence="9" id="KW-1185">Reference proteome</keyword>
<accession>A0A6I4VN99</accession>
<dbReference type="Proteomes" id="UP000430692">
    <property type="component" value="Unassembled WGS sequence"/>
</dbReference>
<evidence type="ECO:0000256" key="2">
    <source>
        <dbReference type="ARBA" id="ARBA00008079"/>
    </source>
</evidence>
<dbReference type="AlphaFoldDB" id="A0A6I4VN99"/>
<dbReference type="GO" id="GO:0019646">
    <property type="term" value="P:aerobic electron transport chain"/>
    <property type="evidence" value="ECO:0007669"/>
    <property type="project" value="TreeGrafter"/>
</dbReference>
<evidence type="ECO:0000256" key="1">
    <source>
        <dbReference type="ARBA" id="ARBA00004651"/>
    </source>
</evidence>
<dbReference type="RefSeq" id="WP_160800322.1">
    <property type="nucleotide sequence ID" value="NZ_WUUL01000002.1"/>
</dbReference>
<feature type="transmembrane region" description="Helical" evidence="7">
    <location>
        <begin position="21"/>
        <end position="45"/>
    </location>
</feature>
<feature type="transmembrane region" description="Helical" evidence="7">
    <location>
        <begin position="51"/>
        <end position="69"/>
    </location>
</feature>
<keyword evidence="4 7" id="KW-0812">Transmembrane</keyword>
<evidence type="ECO:0000256" key="4">
    <source>
        <dbReference type="ARBA" id="ARBA00022692"/>
    </source>
</evidence>
<dbReference type="InterPro" id="IPR050968">
    <property type="entry name" value="Cytochrome_c_oxidase_bac_sub4"/>
</dbReference>
<keyword evidence="6 7" id="KW-0472">Membrane</keyword>
<name>A0A6I4VN99_9BACL</name>
<comment type="subcellular location">
    <subcellularLocation>
        <location evidence="1">Cell membrane</location>
        <topology evidence="1">Multi-pass membrane protein</topology>
    </subcellularLocation>
</comment>
<evidence type="ECO:0000256" key="5">
    <source>
        <dbReference type="ARBA" id="ARBA00022989"/>
    </source>
</evidence>